<proteinExistence type="predicted"/>
<dbReference type="GO" id="GO:0046417">
    <property type="term" value="P:chorismate metabolic process"/>
    <property type="evidence" value="ECO:0007669"/>
    <property type="project" value="InterPro"/>
</dbReference>
<accession>G5JS24</accession>
<evidence type="ECO:0000313" key="4">
    <source>
        <dbReference type="EMBL" id="EHI74178.1"/>
    </source>
</evidence>
<dbReference type="STRING" id="873449.STRCR_2104"/>
<dbReference type="Pfam" id="PF01817">
    <property type="entry name" value="CM_2"/>
    <property type="match status" value="1"/>
</dbReference>
<dbReference type="SMART" id="SM00830">
    <property type="entry name" value="CM_2"/>
    <property type="match status" value="1"/>
</dbReference>
<dbReference type="InterPro" id="IPR036263">
    <property type="entry name" value="Chorismate_II_sf"/>
</dbReference>
<dbReference type="EMBL" id="AEUV02000002">
    <property type="protein sequence ID" value="EHI74178.1"/>
    <property type="molecule type" value="Genomic_DNA"/>
</dbReference>
<keyword evidence="1" id="KW-0413">Isomerase</keyword>
<dbReference type="OrthoDB" id="3233357at2"/>
<dbReference type="PANTHER" id="PTHR38041:SF1">
    <property type="entry name" value="CHORISMATE MUTASE"/>
    <property type="match status" value="1"/>
</dbReference>
<dbReference type="GO" id="GO:0016829">
    <property type="term" value="F:lyase activity"/>
    <property type="evidence" value="ECO:0007669"/>
    <property type="project" value="UniProtKB-KW"/>
</dbReference>
<reference evidence="4" key="1">
    <citation type="submission" date="2011-07" db="EMBL/GenBank/DDBJ databases">
        <authorList>
            <person name="Stanhope M.J."/>
            <person name="Durkin A.S."/>
            <person name="Hostetler J."/>
            <person name="Kim M."/>
            <person name="Radune D."/>
            <person name="Singh I."/>
            <person name="Town C.D."/>
        </authorList>
    </citation>
    <scope>NUCLEOTIDE SEQUENCE [LARGE SCALE GENOMIC DNA]</scope>
    <source>
        <strain evidence="4">HS-6</strain>
    </source>
</reference>
<dbReference type="PANTHER" id="PTHR38041">
    <property type="entry name" value="CHORISMATE MUTASE"/>
    <property type="match status" value="1"/>
</dbReference>
<keyword evidence="4" id="KW-0456">Lyase</keyword>
<dbReference type="Proteomes" id="UP000004322">
    <property type="component" value="Unassembled WGS sequence"/>
</dbReference>
<organism evidence="4 5">
    <name type="scientific">Streptococcus criceti HS-6</name>
    <dbReference type="NCBI Taxonomy" id="873449"/>
    <lineage>
        <taxon>Bacteria</taxon>
        <taxon>Bacillati</taxon>
        <taxon>Bacillota</taxon>
        <taxon>Bacilli</taxon>
        <taxon>Lactobacillales</taxon>
        <taxon>Streptococcaceae</taxon>
        <taxon>Streptococcus</taxon>
    </lineage>
</organism>
<keyword evidence="2" id="KW-0175">Coiled coil</keyword>
<dbReference type="Gene3D" id="1.20.59.10">
    <property type="entry name" value="Chorismate mutase"/>
    <property type="match status" value="1"/>
</dbReference>
<dbReference type="InterPro" id="IPR002701">
    <property type="entry name" value="CM_II_prokaryot"/>
</dbReference>
<protein>
    <submittedName>
        <fullName evidence="4">Isochorismate-pyruvate lyase</fullName>
    </submittedName>
</protein>
<dbReference type="eggNOG" id="COG1605">
    <property type="taxonomic scope" value="Bacteria"/>
</dbReference>
<evidence type="ECO:0000259" key="3">
    <source>
        <dbReference type="PROSITE" id="PS51168"/>
    </source>
</evidence>
<dbReference type="InterPro" id="IPR051331">
    <property type="entry name" value="Chorismate_mutase-related"/>
</dbReference>
<dbReference type="AlphaFoldDB" id="G5JS24"/>
<keyword evidence="5" id="KW-1185">Reference proteome</keyword>
<dbReference type="SUPFAM" id="SSF48600">
    <property type="entry name" value="Chorismate mutase II"/>
    <property type="match status" value="1"/>
</dbReference>
<evidence type="ECO:0000256" key="2">
    <source>
        <dbReference type="SAM" id="Coils"/>
    </source>
</evidence>
<feature type="coiled-coil region" evidence="2">
    <location>
        <begin position="5"/>
        <end position="32"/>
    </location>
</feature>
<comment type="caution">
    <text evidence="4">The sequence shown here is derived from an EMBL/GenBank/DDBJ whole genome shotgun (WGS) entry which is preliminary data.</text>
</comment>
<name>G5JS24_STRCG</name>
<dbReference type="GO" id="GO:0004106">
    <property type="term" value="F:chorismate mutase activity"/>
    <property type="evidence" value="ECO:0007669"/>
    <property type="project" value="InterPro"/>
</dbReference>
<evidence type="ECO:0000256" key="1">
    <source>
        <dbReference type="ARBA" id="ARBA00023235"/>
    </source>
</evidence>
<dbReference type="GO" id="GO:0009697">
    <property type="term" value="P:salicylic acid biosynthetic process"/>
    <property type="evidence" value="ECO:0007669"/>
    <property type="project" value="TreeGrafter"/>
</dbReference>
<feature type="domain" description="Chorismate mutase" evidence="3">
    <location>
        <begin position="1"/>
        <end position="91"/>
    </location>
</feature>
<dbReference type="PROSITE" id="PS51168">
    <property type="entry name" value="CHORISMATE_MUT_2"/>
    <property type="match status" value="1"/>
</dbReference>
<evidence type="ECO:0000313" key="5">
    <source>
        <dbReference type="Proteomes" id="UP000004322"/>
    </source>
</evidence>
<dbReference type="RefSeq" id="WP_004227066.1">
    <property type="nucleotide sequence ID" value="NZ_AEUV02000002.1"/>
</dbReference>
<gene>
    <name evidence="4" type="ORF">STRCR_2104</name>
</gene>
<sequence>MPQTLADVRQKIDSLDQEMIKLLAERQKLVETAGRLKPSQDTAAVAAPHRVAQIIRERRSQAAEANLSPAVAEAVWRSMIEAFILLETEVNKAKHPHTS</sequence>
<dbReference type="InterPro" id="IPR036979">
    <property type="entry name" value="CM_dom_sf"/>
</dbReference>